<proteinExistence type="predicted"/>
<dbReference type="Proteomes" id="UP000240830">
    <property type="component" value="Unassembled WGS sequence"/>
</dbReference>
<evidence type="ECO:0000313" key="2">
    <source>
        <dbReference type="Proteomes" id="UP000240830"/>
    </source>
</evidence>
<evidence type="ECO:0000313" key="1">
    <source>
        <dbReference type="EMBL" id="PJF18674.1"/>
    </source>
</evidence>
<sequence>MGMIEVLIDLPGFHPSLLSFRLCAHNRWLATLLQPHLGRYRPRELKLQEGTPVFFTDNDLSIIFQNQGYQPELLQTAEIEQKFIQLQPGLSFDLDDERWIRDLEADPHDYGLGPNLAFTGALYHWLRTKTLDARAFSILRGRRDLEIQNADHVDRVQPDYETRLRALQRETAGMSPARRALWHGKLLCSCIRLADFESPTGRLSITSALVGFITEHDVAVQSPIVLHRIFHRYKGPRIALHNPKVQQKFSIIAHKYGSIPLVTVSLGDSVNRWSHKLKQLCINQSTADMPAGVVDALQLVKWWGDYTNLHNAIFLNPRIFPPILFTAQPQTPTITRHIEDVTTLLSVITELLTSCPNLLQHTPVGLEFLPDGTSSPVLCRAIARTITVTMHMEGRLAFPFSEPTLRALYNPLNRLRSMQKCVAAELRKAGFISEIPLVAFLQDLEMVHN</sequence>
<comment type="caution">
    <text evidence="1">The sequence shown here is derived from an EMBL/GenBank/DDBJ whole genome shotgun (WGS) entry which is preliminary data.</text>
</comment>
<accession>A0A2H9TLQ8</accession>
<keyword evidence="2" id="KW-1185">Reference proteome</keyword>
<name>A0A2H9TLQ8_9FUNG</name>
<organism evidence="1 2">
    <name type="scientific">Paramicrosporidium saccamoebae</name>
    <dbReference type="NCBI Taxonomy" id="1246581"/>
    <lineage>
        <taxon>Eukaryota</taxon>
        <taxon>Fungi</taxon>
        <taxon>Fungi incertae sedis</taxon>
        <taxon>Cryptomycota</taxon>
        <taxon>Cryptomycota incertae sedis</taxon>
        <taxon>Paramicrosporidium</taxon>
    </lineage>
</organism>
<dbReference type="AlphaFoldDB" id="A0A2H9TLQ8"/>
<protein>
    <submittedName>
        <fullName evidence="1">Uncharacterized protein</fullName>
    </submittedName>
</protein>
<gene>
    <name evidence="1" type="ORF">PSACC_01519</name>
</gene>
<reference evidence="1 2" key="1">
    <citation type="submission" date="2016-10" db="EMBL/GenBank/DDBJ databases">
        <title>The genome of Paramicrosporidium saccamoebae is the missing link in understanding Cryptomycota and Microsporidia evolution.</title>
        <authorList>
            <person name="Quandt C.A."/>
            <person name="Beaudet D."/>
            <person name="Corsaro D."/>
            <person name="Michel R."/>
            <person name="Corradi N."/>
            <person name="James T."/>
        </authorList>
    </citation>
    <scope>NUCLEOTIDE SEQUENCE [LARGE SCALE GENOMIC DNA]</scope>
    <source>
        <strain evidence="1 2">KSL3</strain>
    </source>
</reference>
<dbReference type="EMBL" id="MTSL01000107">
    <property type="protein sequence ID" value="PJF18674.1"/>
    <property type="molecule type" value="Genomic_DNA"/>
</dbReference>